<sequence length="599" mass="69684">MTNARLLAVVIFLKVFGSSADITANDVHSIVSMGTDPTGLASSTETRTSSAADACSEKRRKGPVATDTKPDTPAMTDQHHDCDSINKAKEVLKDDVIQRKDDVIQRALTPSLFSNVPPTIHFVRQEEQVEELPTAAKKRLRYYHSINKVIEEFVTRVGFTPTKEPQIHSFYFGQPYQLHRTDSYQTVKPHQKFNHFPDCWALGCKHHLADNLQRHKLRHGEDEFDFAPQTFVLPRDKDVFLQTLDESDEDQAWIIKPACSHGGQGIEVITKGQRVIVKQESVVQRYIPNPILIDGHKMDIRVYVLVGSIDPLRIYMYEEGQVRIAHERYSTDNFNKLTTHLTNFDVTLANINNDVKNAAKHKRKPLSWFWEHSGVQRQPVWDKIKDIVIKSIISGEAKIRDATLSNMASRYSNYEYLGFDIFLDDDLKPWIMEINTSPRMTYRTLKDMKSRMYRDLLNLVGVQIPDQDLANPKEKSKDTFPKHLVMDHRLWNYSLTNEEREKHDTYTAIKDEKLQQAMLDDLNPDDIRILIETMDENNRRGGFERIFPTPDTKRYHKLFEGPRYYNLLLHHWIQRYQHNEEEGIKVLESYCRQSKHLQP</sequence>
<evidence type="ECO:0000256" key="1">
    <source>
        <dbReference type="ARBA" id="ARBA00022598"/>
    </source>
</evidence>
<dbReference type="RefSeq" id="XP_013397583.1">
    <property type="nucleotide sequence ID" value="XM_013542129.1"/>
</dbReference>
<keyword evidence="5" id="KW-0732">Signal</keyword>
<evidence type="ECO:0000256" key="5">
    <source>
        <dbReference type="SAM" id="SignalP"/>
    </source>
</evidence>
<evidence type="ECO:0000313" key="6">
    <source>
        <dbReference type="Proteomes" id="UP000085678"/>
    </source>
</evidence>
<dbReference type="GO" id="GO:0000226">
    <property type="term" value="P:microtubule cytoskeleton organization"/>
    <property type="evidence" value="ECO:0007669"/>
    <property type="project" value="TreeGrafter"/>
</dbReference>
<reference evidence="7" key="1">
    <citation type="submission" date="2025-08" db="UniProtKB">
        <authorList>
            <consortium name="RefSeq"/>
        </authorList>
    </citation>
    <scope>IDENTIFICATION</scope>
    <source>
        <tissue evidence="7">Gonads</tissue>
    </source>
</reference>
<evidence type="ECO:0000256" key="2">
    <source>
        <dbReference type="ARBA" id="ARBA00022741"/>
    </source>
</evidence>
<proteinExistence type="predicted"/>
<keyword evidence="3" id="KW-0067">ATP-binding</keyword>
<dbReference type="FunCoup" id="A0A1S3IHI8">
    <property type="interactions" value="661"/>
</dbReference>
<feature type="signal peptide" evidence="5">
    <location>
        <begin position="1"/>
        <end position="20"/>
    </location>
</feature>
<dbReference type="GO" id="GO:0015631">
    <property type="term" value="F:tubulin binding"/>
    <property type="evidence" value="ECO:0007669"/>
    <property type="project" value="TreeGrafter"/>
</dbReference>
<dbReference type="Proteomes" id="UP000085678">
    <property type="component" value="Unplaced"/>
</dbReference>
<dbReference type="Pfam" id="PF03133">
    <property type="entry name" value="TTL"/>
    <property type="match status" value="1"/>
</dbReference>
<feature type="region of interest" description="Disordered" evidence="4">
    <location>
        <begin position="37"/>
        <end position="80"/>
    </location>
</feature>
<dbReference type="InterPro" id="IPR004344">
    <property type="entry name" value="TTL/TTLL_fam"/>
</dbReference>
<dbReference type="PANTHER" id="PTHR12241">
    <property type="entry name" value="TUBULIN POLYGLUTAMYLASE"/>
    <property type="match status" value="1"/>
</dbReference>
<name>A0A1S3IHI8_LINAN</name>
<dbReference type="OrthoDB" id="202825at2759"/>
<keyword evidence="1" id="KW-0436">Ligase</keyword>
<dbReference type="InParanoid" id="A0A1S3IHI8"/>
<dbReference type="SUPFAM" id="SSF56059">
    <property type="entry name" value="Glutathione synthetase ATP-binding domain-like"/>
    <property type="match status" value="1"/>
</dbReference>
<dbReference type="Gene3D" id="3.30.470.20">
    <property type="entry name" value="ATP-grasp fold, B domain"/>
    <property type="match status" value="1"/>
</dbReference>
<dbReference type="GO" id="GO:0036064">
    <property type="term" value="C:ciliary basal body"/>
    <property type="evidence" value="ECO:0007669"/>
    <property type="project" value="TreeGrafter"/>
</dbReference>
<dbReference type="AlphaFoldDB" id="A0A1S3IHI8"/>
<dbReference type="GO" id="GO:0070740">
    <property type="term" value="F:tubulin-glutamic acid ligase activity"/>
    <property type="evidence" value="ECO:0007669"/>
    <property type="project" value="TreeGrafter"/>
</dbReference>
<dbReference type="GeneID" id="106164269"/>
<evidence type="ECO:0000256" key="3">
    <source>
        <dbReference type="ARBA" id="ARBA00022840"/>
    </source>
</evidence>
<gene>
    <name evidence="7" type="primary">LOC106164269</name>
</gene>
<evidence type="ECO:0000256" key="4">
    <source>
        <dbReference type="SAM" id="MobiDB-lite"/>
    </source>
</evidence>
<dbReference type="PANTHER" id="PTHR12241:SF162">
    <property type="entry name" value="TUBULIN MONOGLUTAMYLASE TTLL4"/>
    <property type="match status" value="1"/>
</dbReference>
<protein>
    <submittedName>
        <fullName evidence="7">Tubulin polyglutamylase TTLL4</fullName>
    </submittedName>
</protein>
<dbReference type="KEGG" id="lak:106164269"/>
<keyword evidence="2" id="KW-0547">Nucleotide-binding</keyword>
<dbReference type="PROSITE" id="PS51221">
    <property type="entry name" value="TTL"/>
    <property type="match status" value="1"/>
</dbReference>
<keyword evidence="6" id="KW-1185">Reference proteome</keyword>
<dbReference type="GO" id="GO:0005524">
    <property type="term" value="F:ATP binding"/>
    <property type="evidence" value="ECO:0007669"/>
    <property type="project" value="UniProtKB-KW"/>
</dbReference>
<feature type="compositionally biased region" description="Low complexity" evidence="4">
    <location>
        <begin position="41"/>
        <end position="54"/>
    </location>
</feature>
<organism evidence="6 7">
    <name type="scientific">Lingula anatina</name>
    <name type="common">Brachiopod</name>
    <name type="synonym">Lingula unguis</name>
    <dbReference type="NCBI Taxonomy" id="7574"/>
    <lineage>
        <taxon>Eukaryota</taxon>
        <taxon>Metazoa</taxon>
        <taxon>Spiralia</taxon>
        <taxon>Lophotrochozoa</taxon>
        <taxon>Brachiopoda</taxon>
        <taxon>Linguliformea</taxon>
        <taxon>Lingulata</taxon>
        <taxon>Lingulida</taxon>
        <taxon>Linguloidea</taxon>
        <taxon>Lingulidae</taxon>
        <taxon>Lingula</taxon>
    </lineage>
</organism>
<feature type="chain" id="PRO_5010324438" evidence="5">
    <location>
        <begin position="21"/>
        <end position="599"/>
    </location>
</feature>
<accession>A0A1S3IHI8</accession>
<evidence type="ECO:0000313" key="7">
    <source>
        <dbReference type="RefSeq" id="XP_013397583.1"/>
    </source>
</evidence>